<keyword evidence="2" id="KW-1185">Reference proteome</keyword>
<organism evidence="1 2">
    <name type="scientific">Saguinus oedipus</name>
    <name type="common">Cotton-top tamarin</name>
    <name type="synonym">Oedipomidas oedipus</name>
    <dbReference type="NCBI Taxonomy" id="9490"/>
    <lineage>
        <taxon>Eukaryota</taxon>
        <taxon>Metazoa</taxon>
        <taxon>Chordata</taxon>
        <taxon>Craniata</taxon>
        <taxon>Vertebrata</taxon>
        <taxon>Euteleostomi</taxon>
        <taxon>Mammalia</taxon>
        <taxon>Eutheria</taxon>
        <taxon>Euarchontoglires</taxon>
        <taxon>Primates</taxon>
        <taxon>Haplorrhini</taxon>
        <taxon>Platyrrhini</taxon>
        <taxon>Cebidae</taxon>
        <taxon>Callitrichinae</taxon>
        <taxon>Saguinus</taxon>
    </lineage>
</organism>
<comment type="caution">
    <text evidence="1">The sequence shown here is derived from an EMBL/GenBank/DDBJ whole genome shotgun (WGS) entry which is preliminary data.</text>
</comment>
<protein>
    <recommendedName>
        <fullName evidence="3">Secreted protein</fullName>
    </recommendedName>
</protein>
<gene>
    <name evidence="1" type="ORF">P7K49_012860</name>
</gene>
<evidence type="ECO:0008006" key="3">
    <source>
        <dbReference type="Google" id="ProtNLM"/>
    </source>
</evidence>
<reference evidence="1 2" key="1">
    <citation type="submission" date="2023-05" db="EMBL/GenBank/DDBJ databases">
        <title>B98-5 Cell Line De Novo Hybrid Assembly: An Optical Mapping Approach.</title>
        <authorList>
            <person name="Kananen K."/>
            <person name="Auerbach J.A."/>
            <person name="Kautto E."/>
            <person name="Blachly J.S."/>
        </authorList>
    </citation>
    <scope>NUCLEOTIDE SEQUENCE [LARGE SCALE GENOMIC DNA]</scope>
    <source>
        <strain evidence="1">B95-8</strain>
        <tissue evidence="1">Cell line</tissue>
    </source>
</reference>
<name>A0ABQ9VEU9_SAGOE</name>
<dbReference type="EMBL" id="JASSZA010000006">
    <property type="protein sequence ID" value="KAK2107695.1"/>
    <property type="molecule type" value="Genomic_DNA"/>
</dbReference>
<accession>A0ABQ9VEU9</accession>
<proteinExistence type="predicted"/>
<dbReference type="Proteomes" id="UP001266305">
    <property type="component" value="Unassembled WGS sequence"/>
</dbReference>
<sequence>MGLLKAVCLDSMLALMASARLPVRRWDLVLWVLCTTRTLWWLPMLPRWDTEPPLGTTSSSSESASWYLARRCAVDRGAVWSVGTACSCLDVCYGCYGGSHSWAAQLVALRPGFGLSFETPSQRTLSAMLCSWLQAALLSKFPMTRCPGPAPL</sequence>
<evidence type="ECO:0000313" key="1">
    <source>
        <dbReference type="EMBL" id="KAK2107695.1"/>
    </source>
</evidence>
<evidence type="ECO:0000313" key="2">
    <source>
        <dbReference type="Proteomes" id="UP001266305"/>
    </source>
</evidence>